<comment type="similarity">
    <text evidence="1">Belongs to the glycosyl hydrolase 25 family.</text>
</comment>
<dbReference type="GO" id="GO:0009253">
    <property type="term" value="P:peptidoglycan catabolic process"/>
    <property type="evidence" value="ECO:0007669"/>
    <property type="project" value="InterPro"/>
</dbReference>
<feature type="chain" id="PRO_5013262857" evidence="3">
    <location>
        <begin position="17"/>
        <end position="202"/>
    </location>
</feature>
<keyword evidence="5" id="KW-1185">Reference proteome</keyword>
<feature type="signal peptide" evidence="3">
    <location>
        <begin position="1"/>
        <end position="16"/>
    </location>
</feature>
<evidence type="ECO:0000256" key="1">
    <source>
        <dbReference type="ARBA" id="ARBA00010646"/>
    </source>
</evidence>
<dbReference type="GO" id="GO:0045087">
    <property type="term" value="P:innate immune response"/>
    <property type="evidence" value="ECO:0007669"/>
    <property type="project" value="TreeGrafter"/>
</dbReference>
<dbReference type="GO" id="GO:0003796">
    <property type="term" value="F:lysozyme activity"/>
    <property type="evidence" value="ECO:0007669"/>
    <property type="project" value="InterPro"/>
</dbReference>
<organism evidence="4 5">
    <name type="scientific">Diploscapter pachys</name>
    <dbReference type="NCBI Taxonomy" id="2018661"/>
    <lineage>
        <taxon>Eukaryota</taxon>
        <taxon>Metazoa</taxon>
        <taxon>Ecdysozoa</taxon>
        <taxon>Nematoda</taxon>
        <taxon>Chromadorea</taxon>
        <taxon>Rhabditida</taxon>
        <taxon>Rhabditina</taxon>
        <taxon>Rhabditomorpha</taxon>
        <taxon>Rhabditoidea</taxon>
        <taxon>Rhabditidae</taxon>
        <taxon>Diploscapter</taxon>
    </lineage>
</organism>
<dbReference type="InterPro" id="IPR051595">
    <property type="entry name" value="GH25_Enzymes"/>
</dbReference>
<sequence>MIRSLLISALVATALADSCSTACFECLAKNGFDFYVARVWESIGDLDRTGIQNIKNAKAAGWQFVDGYIFPCHKAGCASPEAQIEATVNNLHSDGVKFGMLWLDIEIQDWPANHATNQNFITRMGNQLTKMGVNWGVYSIVGINWSGVSHRPLWWANYNGHKDFSNFVPFGGWSKPSIHQYAGDVNGACGVNMDLNWSILLI</sequence>
<dbReference type="SUPFAM" id="SSF51445">
    <property type="entry name" value="(Trans)glycosidases"/>
    <property type="match status" value="1"/>
</dbReference>
<comment type="caution">
    <text evidence="4">The sequence shown here is derived from an EMBL/GenBank/DDBJ whole genome shotgun (WGS) entry which is preliminary data.</text>
</comment>
<evidence type="ECO:0000256" key="3">
    <source>
        <dbReference type="SAM" id="SignalP"/>
    </source>
</evidence>
<dbReference type="PANTHER" id="PTHR23208:SF36">
    <property type="entry name" value="LYSOZYME-RELATED"/>
    <property type="match status" value="1"/>
</dbReference>
<dbReference type="PANTHER" id="PTHR23208">
    <property type="entry name" value="LYSOZYME PROTEIN"/>
    <property type="match status" value="1"/>
</dbReference>
<gene>
    <name evidence="4" type="ORF">WR25_23999</name>
</gene>
<name>A0A2A2L1G4_9BILA</name>
<dbReference type="CDD" id="cd06416">
    <property type="entry name" value="GH25_Lys1-like"/>
    <property type="match status" value="1"/>
</dbReference>
<accession>A0A2A2L1G4</accession>
<dbReference type="STRING" id="2018661.A0A2A2L1G4"/>
<dbReference type="AlphaFoldDB" id="A0A2A2L1G4"/>
<dbReference type="GO" id="GO:0007165">
    <property type="term" value="P:signal transduction"/>
    <property type="evidence" value="ECO:0007669"/>
    <property type="project" value="TreeGrafter"/>
</dbReference>
<dbReference type="OrthoDB" id="2251794at2759"/>
<reference evidence="4 5" key="1">
    <citation type="journal article" date="2017" name="Curr. Biol.">
        <title>Genome architecture and evolution of a unichromosomal asexual nematode.</title>
        <authorList>
            <person name="Fradin H."/>
            <person name="Zegar C."/>
            <person name="Gutwein M."/>
            <person name="Lucas J."/>
            <person name="Kovtun M."/>
            <person name="Corcoran D."/>
            <person name="Baugh L.R."/>
            <person name="Kiontke K."/>
            <person name="Gunsalus K."/>
            <person name="Fitch D.H."/>
            <person name="Piano F."/>
        </authorList>
    </citation>
    <scope>NUCLEOTIDE SEQUENCE [LARGE SCALE GENOMIC DNA]</scope>
    <source>
        <strain evidence="4">PF1309</strain>
    </source>
</reference>
<dbReference type="Proteomes" id="UP000218231">
    <property type="component" value="Unassembled WGS sequence"/>
</dbReference>
<dbReference type="Gene3D" id="3.20.20.80">
    <property type="entry name" value="Glycosidases"/>
    <property type="match status" value="1"/>
</dbReference>
<evidence type="ECO:0000313" key="5">
    <source>
        <dbReference type="Proteomes" id="UP000218231"/>
    </source>
</evidence>
<protein>
    <submittedName>
        <fullName evidence="4">Uncharacterized protein</fullName>
    </submittedName>
</protein>
<dbReference type="EMBL" id="LIAE01007346">
    <property type="protein sequence ID" value="PAV79923.1"/>
    <property type="molecule type" value="Genomic_DNA"/>
</dbReference>
<evidence type="ECO:0000313" key="4">
    <source>
        <dbReference type="EMBL" id="PAV79923.1"/>
    </source>
</evidence>
<dbReference type="PROSITE" id="PS51904">
    <property type="entry name" value="GLYCOSYL_HYDROL_F25_2"/>
    <property type="match status" value="1"/>
</dbReference>
<dbReference type="InterPro" id="IPR002053">
    <property type="entry name" value="Glyco_hydro_25"/>
</dbReference>
<keyword evidence="2 3" id="KW-0732">Signal</keyword>
<dbReference type="GO" id="GO:0016998">
    <property type="term" value="P:cell wall macromolecule catabolic process"/>
    <property type="evidence" value="ECO:0007669"/>
    <property type="project" value="InterPro"/>
</dbReference>
<evidence type="ECO:0000256" key="2">
    <source>
        <dbReference type="ARBA" id="ARBA00022729"/>
    </source>
</evidence>
<dbReference type="InterPro" id="IPR017853">
    <property type="entry name" value="GH"/>
</dbReference>
<proteinExistence type="inferred from homology"/>